<keyword evidence="1 4" id="KW-1003">Cell membrane</keyword>
<dbReference type="AlphaFoldDB" id="A0A4R2N8C0"/>
<dbReference type="Proteomes" id="UP000295537">
    <property type="component" value="Unassembled WGS sequence"/>
</dbReference>
<dbReference type="RefSeq" id="WP_132501436.1">
    <property type="nucleotide sequence ID" value="NZ_LVXA01000001.1"/>
</dbReference>
<gene>
    <name evidence="4" type="primary">hflD</name>
    <name evidence="5" type="ORF">EV693_10778</name>
</gene>
<evidence type="ECO:0000313" key="5">
    <source>
        <dbReference type="EMBL" id="TCP17213.1"/>
    </source>
</evidence>
<protein>
    <recommendedName>
        <fullName evidence="4">High frequency lysogenization protein HflD homolog</fullName>
    </recommendedName>
</protein>
<accession>A0A4R2N8C0</accession>
<reference evidence="5 6" key="1">
    <citation type="submission" date="2019-03" db="EMBL/GenBank/DDBJ databases">
        <title>Genomic Encyclopedia of Type Strains, Phase IV (KMG-IV): sequencing the most valuable type-strain genomes for metagenomic binning, comparative biology and taxonomic classification.</title>
        <authorList>
            <person name="Goeker M."/>
        </authorList>
    </citation>
    <scope>NUCLEOTIDE SEQUENCE [LARGE SCALE GENOMIC DNA]</scope>
    <source>
        <strain evidence="5 6">DSM 16380</strain>
    </source>
</reference>
<name>A0A4R2N8C0_9PAST</name>
<dbReference type="GO" id="GO:0005886">
    <property type="term" value="C:plasma membrane"/>
    <property type="evidence" value="ECO:0007669"/>
    <property type="project" value="UniProtKB-SubCell"/>
</dbReference>
<dbReference type="PANTHER" id="PTHR38100:SF1">
    <property type="entry name" value="HIGH FREQUENCY LYSOGENIZATION PROTEIN HFLD"/>
    <property type="match status" value="1"/>
</dbReference>
<dbReference type="HAMAP" id="MF_00695">
    <property type="entry name" value="HflD_protein"/>
    <property type="match status" value="1"/>
</dbReference>
<dbReference type="NCBIfam" id="NF001246">
    <property type="entry name" value="PRK00218.1-2"/>
    <property type="match status" value="1"/>
</dbReference>
<proteinExistence type="inferred from homology"/>
<dbReference type="SUPFAM" id="SSF101322">
    <property type="entry name" value="YcfC-like"/>
    <property type="match status" value="1"/>
</dbReference>
<evidence type="ECO:0000256" key="2">
    <source>
        <dbReference type="ARBA" id="ARBA00022490"/>
    </source>
</evidence>
<comment type="caution">
    <text evidence="5">The sequence shown here is derived from an EMBL/GenBank/DDBJ whole genome shotgun (WGS) entry which is preliminary data.</text>
</comment>
<dbReference type="OrthoDB" id="9788031at2"/>
<evidence type="ECO:0000256" key="3">
    <source>
        <dbReference type="ARBA" id="ARBA00023136"/>
    </source>
</evidence>
<dbReference type="Pfam" id="PF04356">
    <property type="entry name" value="DUF489"/>
    <property type="match status" value="1"/>
</dbReference>
<dbReference type="InterPro" id="IPR007451">
    <property type="entry name" value="HflD"/>
</dbReference>
<keyword evidence="3 4" id="KW-0472">Membrane</keyword>
<organism evidence="5 6">
    <name type="scientific">Nicoletella semolina</name>
    <dbReference type="NCBI Taxonomy" id="271160"/>
    <lineage>
        <taxon>Bacteria</taxon>
        <taxon>Pseudomonadati</taxon>
        <taxon>Pseudomonadota</taxon>
        <taxon>Gammaproteobacteria</taxon>
        <taxon>Pasteurellales</taxon>
        <taxon>Pasteurellaceae</taxon>
        <taxon>Nicoletella</taxon>
    </lineage>
</organism>
<dbReference type="InterPro" id="IPR035932">
    <property type="entry name" value="HflD-like_sf"/>
</dbReference>
<dbReference type="Gene3D" id="1.10.3890.10">
    <property type="entry name" value="HflD-like"/>
    <property type="match status" value="1"/>
</dbReference>
<evidence type="ECO:0000256" key="1">
    <source>
        <dbReference type="ARBA" id="ARBA00022475"/>
    </source>
</evidence>
<keyword evidence="2 4" id="KW-0963">Cytoplasm</keyword>
<dbReference type="NCBIfam" id="NF001248">
    <property type="entry name" value="PRK00218.1-4"/>
    <property type="match status" value="1"/>
</dbReference>
<comment type="similarity">
    <text evidence="4">Belongs to the HflD family.</text>
</comment>
<evidence type="ECO:0000313" key="6">
    <source>
        <dbReference type="Proteomes" id="UP000295537"/>
    </source>
</evidence>
<dbReference type="PANTHER" id="PTHR38100">
    <property type="entry name" value="HIGH FREQUENCY LYSOGENIZATION PROTEIN HFLD"/>
    <property type="match status" value="1"/>
</dbReference>
<keyword evidence="6" id="KW-1185">Reference proteome</keyword>
<evidence type="ECO:0000256" key="4">
    <source>
        <dbReference type="HAMAP-Rule" id="MF_00695"/>
    </source>
</evidence>
<dbReference type="EMBL" id="SLXJ01000007">
    <property type="protein sequence ID" value="TCP17213.1"/>
    <property type="molecule type" value="Genomic_DNA"/>
</dbReference>
<comment type="subcellular location">
    <subcellularLocation>
        <location evidence="4">Cytoplasm</location>
    </subcellularLocation>
    <subcellularLocation>
        <location evidence="4">Cell membrane</location>
        <topology evidence="4">Peripheral membrane protein</topology>
        <orientation evidence="4">Cytoplasmic side</orientation>
    </subcellularLocation>
</comment>
<dbReference type="GO" id="GO:0005737">
    <property type="term" value="C:cytoplasm"/>
    <property type="evidence" value="ECO:0007669"/>
    <property type="project" value="UniProtKB-SubCell"/>
</dbReference>
<sequence length="209" mass="23541">MANYSDITLAIAGTCQAAALVQNFAKKGTTDREMLKQSLSSLLITQPDSTLGVFDHQIQHLQLGLETTLTQFGGVKGKFDAEIGRYWIGILVLSQKLEKTPAAKNTLAQRLEQLKRQLPLYDNEILHEQMIANIASIYSDIISPLGRRIQVIGNQDNLARIEIQNRIRAALLAGIRSGILWQQVGGSRWQFLFSRKKIFIQTQQFYRSL</sequence>